<name>A0AAU8BAC0_9VIRU</name>
<organism evidence="3">
    <name type="scientific">Dulem virus 161</name>
    <dbReference type="NCBI Taxonomy" id="3145638"/>
    <lineage>
        <taxon>Viruses</taxon>
        <taxon>Monodnaviria</taxon>
        <taxon>Sangervirae</taxon>
        <taxon>Phixviricota</taxon>
        <taxon>Malgrandaviricetes</taxon>
        <taxon>Petitvirales</taxon>
        <taxon>Microviridae</taxon>
        <taxon>Microvirus</taxon>
    </lineage>
</organism>
<dbReference type="EMBL" id="PP511501">
    <property type="protein sequence ID" value="XCD04748.1"/>
    <property type="molecule type" value="Genomic_DNA"/>
</dbReference>
<dbReference type="EMBL" id="PP511672">
    <property type="protein sequence ID" value="XCD06444.1"/>
    <property type="molecule type" value="Genomic_DNA"/>
</dbReference>
<protein>
    <submittedName>
        <fullName evidence="3">DNA binding protein</fullName>
    </submittedName>
</protein>
<evidence type="ECO:0000313" key="2">
    <source>
        <dbReference type="EMBL" id="XCD06444.1"/>
    </source>
</evidence>
<evidence type="ECO:0000313" key="1">
    <source>
        <dbReference type="EMBL" id="XCD04748.1"/>
    </source>
</evidence>
<accession>A0AAU8BAC0</accession>
<dbReference type="EMBL" id="PP511870">
    <property type="protein sequence ID" value="XCD08207.1"/>
    <property type="molecule type" value="Genomic_DNA"/>
</dbReference>
<reference evidence="3" key="1">
    <citation type="submission" date="2024-03" db="EMBL/GenBank/DDBJ databases">
        <title>Diverse circular DNA viruses in blood, oral, and fecal samples of captive lemurs.</title>
        <authorList>
            <person name="Paietta E.N."/>
            <person name="Kraberger S."/>
            <person name="Lund M.C."/>
            <person name="Custer J.M."/>
            <person name="Vargas K.M."/>
            <person name="Ehmke E.E."/>
            <person name="Yoder A.D."/>
            <person name="Varsani A."/>
        </authorList>
    </citation>
    <scope>NUCLEOTIDE SEQUENCE</scope>
    <source>
        <strain evidence="1">Duke_24FF_1145</strain>
        <strain evidence="2">Duke_25FS_106</strain>
        <strain evidence="3">Duke_29_45</strain>
    </source>
</reference>
<proteinExistence type="predicted"/>
<evidence type="ECO:0000313" key="3">
    <source>
        <dbReference type="EMBL" id="XCD08207.1"/>
    </source>
</evidence>
<sequence length="38" mass="4487">MARKKMPARKDRRVFRRTAAKSKKMNVNPTIFRGGIRL</sequence>